<evidence type="ECO:0000256" key="9">
    <source>
        <dbReference type="RuleBase" id="RU000688"/>
    </source>
</evidence>
<dbReference type="PROSITE" id="PS50262">
    <property type="entry name" value="G_PROTEIN_RECEP_F1_2"/>
    <property type="match status" value="1"/>
</dbReference>
<evidence type="ECO:0000256" key="10">
    <source>
        <dbReference type="SAM" id="MobiDB-lite"/>
    </source>
</evidence>
<comment type="caution">
    <text evidence="13">The sequence shown here is derived from an EMBL/GenBank/DDBJ whole genome shotgun (WGS) entry which is preliminary data.</text>
</comment>
<feature type="transmembrane region" description="Helical" evidence="11">
    <location>
        <begin position="147"/>
        <end position="168"/>
    </location>
</feature>
<evidence type="ECO:0000313" key="13">
    <source>
        <dbReference type="EMBL" id="KAF2901574.1"/>
    </source>
</evidence>
<accession>A0A8K0GIV8</accession>
<dbReference type="OrthoDB" id="7787645at2759"/>
<evidence type="ECO:0000256" key="2">
    <source>
        <dbReference type="ARBA" id="ARBA00010663"/>
    </source>
</evidence>
<sequence>MEYITSLYGCMFLVGLLGNGSLGLTLCCGPGARARSPLLLGLVAADFLVCCLSGPVTAALYVISTWSQPWLRVALFVQAWPVSASTLSMMAISVDRYLTVKNYRPAGQVVRRRHLLATASVIAWVLAAGLSSLQLVQRSPWRTSVLIVKAVLVHVLPICVVFASHLGVHSKLTALSLTARAQHGELPLPMPLLRRPTNVIIVAGISTRIDNKPLNSMQSGQQKNEMDTETNEQPPTSTLQSRRRLANALMWMAAVFAGCWLPHVVCTICAEISTPPSTAILSYSLFLGHVHSAFSPLLYWTLNHRWLQPPCRFRLPVLYRNASSTNEAALGPFNPRFARPPPVRRQSSHYLY</sequence>
<evidence type="ECO:0000256" key="1">
    <source>
        <dbReference type="ARBA" id="ARBA00004141"/>
    </source>
</evidence>
<feature type="transmembrane region" description="Helical" evidence="11">
    <location>
        <begin position="249"/>
        <end position="274"/>
    </location>
</feature>
<keyword evidence="5 9" id="KW-0297">G-protein coupled receptor</keyword>
<dbReference type="AlphaFoldDB" id="A0A8K0GIV8"/>
<evidence type="ECO:0000256" key="8">
    <source>
        <dbReference type="ARBA" id="ARBA00023224"/>
    </source>
</evidence>
<dbReference type="InterPro" id="IPR000276">
    <property type="entry name" value="GPCR_Rhodpsn"/>
</dbReference>
<dbReference type="Proteomes" id="UP000801492">
    <property type="component" value="Unassembled WGS sequence"/>
</dbReference>
<dbReference type="Pfam" id="PF00001">
    <property type="entry name" value="7tm_1"/>
    <property type="match status" value="2"/>
</dbReference>
<dbReference type="PRINTS" id="PR00237">
    <property type="entry name" value="GPCRRHODOPSN"/>
</dbReference>
<dbReference type="GO" id="GO:0005886">
    <property type="term" value="C:plasma membrane"/>
    <property type="evidence" value="ECO:0007669"/>
    <property type="project" value="TreeGrafter"/>
</dbReference>
<gene>
    <name evidence="13" type="ORF">ILUMI_04603</name>
</gene>
<feature type="domain" description="G-protein coupled receptors family 1 profile" evidence="12">
    <location>
        <begin position="9"/>
        <end position="299"/>
    </location>
</feature>
<evidence type="ECO:0000259" key="12">
    <source>
        <dbReference type="PROSITE" id="PS50262"/>
    </source>
</evidence>
<feature type="transmembrane region" description="Helical" evidence="11">
    <location>
        <begin position="115"/>
        <end position="135"/>
    </location>
</feature>
<dbReference type="InterPro" id="IPR017452">
    <property type="entry name" value="GPCR_Rhodpsn_7TM"/>
</dbReference>
<keyword evidence="7 9" id="KW-0675">Receptor</keyword>
<comment type="similarity">
    <text evidence="2 9">Belongs to the G-protein coupled receptor 1 family.</text>
</comment>
<name>A0A8K0GIV8_IGNLU</name>
<evidence type="ECO:0000256" key="11">
    <source>
        <dbReference type="SAM" id="Phobius"/>
    </source>
</evidence>
<keyword evidence="3 9" id="KW-0812">Transmembrane</keyword>
<dbReference type="CDD" id="cd00637">
    <property type="entry name" value="7tm_classA_rhodopsin-like"/>
    <property type="match status" value="1"/>
</dbReference>
<evidence type="ECO:0000256" key="6">
    <source>
        <dbReference type="ARBA" id="ARBA00023136"/>
    </source>
</evidence>
<feature type="region of interest" description="Disordered" evidence="10">
    <location>
        <begin position="212"/>
        <end position="239"/>
    </location>
</feature>
<reference evidence="13" key="1">
    <citation type="submission" date="2019-08" db="EMBL/GenBank/DDBJ databases">
        <title>The genome of the North American firefly Photinus pyralis.</title>
        <authorList>
            <consortium name="Photinus pyralis genome working group"/>
            <person name="Fallon T.R."/>
            <person name="Sander Lower S.E."/>
            <person name="Weng J.-K."/>
        </authorList>
    </citation>
    <scope>NUCLEOTIDE SEQUENCE</scope>
    <source>
        <strain evidence="13">TRF0915ILg1</strain>
        <tissue evidence="13">Whole body</tissue>
    </source>
</reference>
<feature type="transmembrane region" description="Helical" evidence="11">
    <location>
        <begin position="6"/>
        <end position="26"/>
    </location>
</feature>
<keyword evidence="6 11" id="KW-0472">Membrane</keyword>
<evidence type="ECO:0000256" key="4">
    <source>
        <dbReference type="ARBA" id="ARBA00022989"/>
    </source>
</evidence>
<evidence type="ECO:0000256" key="3">
    <source>
        <dbReference type="ARBA" id="ARBA00022692"/>
    </source>
</evidence>
<evidence type="ECO:0000256" key="5">
    <source>
        <dbReference type="ARBA" id="ARBA00023040"/>
    </source>
</evidence>
<feature type="transmembrane region" description="Helical" evidence="11">
    <location>
        <begin position="280"/>
        <end position="302"/>
    </location>
</feature>
<dbReference type="SUPFAM" id="SSF81321">
    <property type="entry name" value="Family A G protein-coupled receptor-like"/>
    <property type="match status" value="1"/>
</dbReference>
<dbReference type="PANTHER" id="PTHR45695">
    <property type="entry name" value="LEUCOKININ RECEPTOR-RELATED"/>
    <property type="match status" value="1"/>
</dbReference>
<feature type="transmembrane region" description="Helical" evidence="11">
    <location>
        <begin position="75"/>
        <end position="94"/>
    </location>
</feature>
<evidence type="ECO:0000313" key="14">
    <source>
        <dbReference type="Proteomes" id="UP000801492"/>
    </source>
</evidence>
<dbReference type="PANTHER" id="PTHR45695:SF15">
    <property type="entry name" value="OPSIN RH2"/>
    <property type="match status" value="1"/>
</dbReference>
<evidence type="ECO:0000256" key="7">
    <source>
        <dbReference type="ARBA" id="ARBA00023170"/>
    </source>
</evidence>
<dbReference type="GO" id="GO:0004930">
    <property type="term" value="F:G protein-coupled receptor activity"/>
    <property type="evidence" value="ECO:0007669"/>
    <property type="project" value="UniProtKB-KW"/>
</dbReference>
<feature type="transmembrane region" description="Helical" evidence="11">
    <location>
        <begin position="38"/>
        <end position="63"/>
    </location>
</feature>
<keyword evidence="4 11" id="KW-1133">Transmembrane helix</keyword>
<dbReference type="EMBL" id="VTPC01001546">
    <property type="protein sequence ID" value="KAF2901574.1"/>
    <property type="molecule type" value="Genomic_DNA"/>
</dbReference>
<dbReference type="Gene3D" id="1.20.1070.10">
    <property type="entry name" value="Rhodopsin 7-helix transmembrane proteins"/>
    <property type="match status" value="1"/>
</dbReference>
<proteinExistence type="inferred from homology"/>
<organism evidence="13 14">
    <name type="scientific">Ignelater luminosus</name>
    <name type="common">Cucubano</name>
    <name type="synonym">Pyrophorus luminosus</name>
    <dbReference type="NCBI Taxonomy" id="2038154"/>
    <lineage>
        <taxon>Eukaryota</taxon>
        <taxon>Metazoa</taxon>
        <taxon>Ecdysozoa</taxon>
        <taxon>Arthropoda</taxon>
        <taxon>Hexapoda</taxon>
        <taxon>Insecta</taxon>
        <taxon>Pterygota</taxon>
        <taxon>Neoptera</taxon>
        <taxon>Endopterygota</taxon>
        <taxon>Coleoptera</taxon>
        <taxon>Polyphaga</taxon>
        <taxon>Elateriformia</taxon>
        <taxon>Elateroidea</taxon>
        <taxon>Elateridae</taxon>
        <taxon>Agrypninae</taxon>
        <taxon>Pyrophorini</taxon>
        <taxon>Ignelater</taxon>
    </lineage>
</organism>
<keyword evidence="8 9" id="KW-0807">Transducer</keyword>
<comment type="subcellular location">
    <subcellularLocation>
        <location evidence="1">Membrane</location>
        <topology evidence="1">Multi-pass membrane protein</topology>
    </subcellularLocation>
</comment>
<dbReference type="PROSITE" id="PS00237">
    <property type="entry name" value="G_PROTEIN_RECEP_F1_1"/>
    <property type="match status" value="1"/>
</dbReference>
<feature type="compositionally biased region" description="Polar residues" evidence="10">
    <location>
        <begin position="213"/>
        <end position="223"/>
    </location>
</feature>
<keyword evidence="14" id="KW-1185">Reference proteome</keyword>
<protein>
    <recommendedName>
        <fullName evidence="12">G-protein coupled receptors family 1 profile domain-containing protein</fullName>
    </recommendedName>
</protein>